<organism evidence="7 8">
    <name type="scientific">Escallonia herrerae</name>
    <dbReference type="NCBI Taxonomy" id="1293975"/>
    <lineage>
        <taxon>Eukaryota</taxon>
        <taxon>Viridiplantae</taxon>
        <taxon>Streptophyta</taxon>
        <taxon>Embryophyta</taxon>
        <taxon>Tracheophyta</taxon>
        <taxon>Spermatophyta</taxon>
        <taxon>Magnoliopsida</taxon>
        <taxon>eudicotyledons</taxon>
        <taxon>Gunneridae</taxon>
        <taxon>Pentapetalae</taxon>
        <taxon>asterids</taxon>
        <taxon>campanulids</taxon>
        <taxon>Escalloniales</taxon>
        <taxon>Escalloniaceae</taxon>
        <taxon>Escallonia</taxon>
    </lineage>
</organism>
<gene>
    <name evidence="7" type="ORF">RJ639_031985</name>
</gene>
<evidence type="ECO:0000256" key="4">
    <source>
        <dbReference type="ARBA" id="ARBA00022989"/>
    </source>
</evidence>
<evidence type="ECO:0000256" key="2">
    <source>
        <dbReference type="ARBA" id="ARBA00022692"/>
    </source>
</evidence>
<dbReference type="GO" id="GO:0005375">
    <property type="term" value="F:copper ion transmembrane transporter activity"/>
    <property type="evidence" value="ECO:0007669"/>
    <property type="project" value="UniProtKB-UniRule"/>
</dbReference>
<evidence type="ECO:0000313" key="8">
    <source>
        <dbReference type="Proteomes" id="UP001188597"/>
    </source>
</evidence>
<keyword evidence="6" id="KW-0813">Transport</keyword>
<proteinExistence type="inferred from homology"/>
<dbReference type="InterPro" id="IPR007274">
    <property type="entry name" value="Cop_transporter"/>
</dbReference>
<dbReference type="Pfam" id="PF04145">
    <property type="entry name" value="Ctr"/>
    <property type="match status" value="1"/>
</dbReference>
<keyword evidence="6" id="KW-0406">Ion transport</keyword>
<keyword evidence="8" id="KW-1185">Reference proteome</keyword>
<name>A0AA88X065_9ASTE</name>
<protein>
    <recommendedName>
        <fullName evidence="6">Copper transport protein</fullName>
    </recommendedName>
</protein>
<comment type="similarity">
    <text evidence="1 6">Belongs to the copper transporter (Ctr) (TC 1.A.56) family. SLC31A subfamily.</text>
</comment>
<reference evidence="7" key="1">
    <citation type="submission" date="2022-12" db="EMBL/GenBank/DDBJ databases">
        <title>Draft genome assemblies for two species of Escallonia (Escalloniales).</title>
        <authorList>
            <person name="Chanderbali A."/>
            <person name="Dervinis C."/>
            <person name="Anghel I."/>
            <person name="Soltis D."/>
            <person name="Soltis P."/>
            <person name="Zapata F."/>
        </authorList>
    </citation>
    <scope>NUCLEOTIDE SEQUENCE</scope>
    <source>
        <strain evidence="7">UCBG64.0493</strain>
        <tissue evidence="7">Leaf</tissue>
    </source>
</reference>
<evidence type="ECO:0000256" key="3">
    <source>
        <dbReference type="ARBA" id="ARBA00022796"/>
    </source>
</evidence>
<keyword evidence="5 6" id="KW-0472">Membrane</keyword>
<sequence length="124" mass="13201">MSPIAVAIRHNDGSTGNGNHPHHKILHTAFYWGTEAKFLFPGWPGKSPVLVEGLSHCTVVKPGLNRVAGGFFQTGIFAVRAGLAYMVMLAVMSYNGGVFLAAVAGHAVGFAVFRSLGFRRDSDS</sequence>
<keyword evidence="4 6" id="KW-1133">Transmembrane helix</keyword>
<comment type="subcellular location">
    <subcellularLocation>
        <location evidence="6">Membrane</location>
        <topology evidence="6">Multi-pass membrane protein</topology>
    </subcellularLocation>
</comment>
<dbReference type="EMBL" id="JAVXUP010000122">
    <property type="protein sequence ID" value="KAK3037491.1"/>
    <property type="molecule type" value="Genomic_DNA"/>
</dbReference>
<dbReference type="PANTHER" id="PTHR12483:SF94">
    <property type="entry name" value="COPPER TRANSPORTER 4"/>
    <property type="match status" value="1"/>
</dbReference>
<keyword evidence="3 6" id="KW-0187">Copper transport</keyword>
<comment type="caution">
    <text evidence="7">The sequence shown here is derived from an EMBL/GenBank/DDBJ whole genome shotgun (WGS) entry which is preliminary data.</text>
</comment>
<dbReference type="PANTHER" id="PTHR12483">
    <property type="entry name" value="SOLUTE CARRIER FAMILY 31 COPPER TRANSPORTERS"/>
    <property type="match status" value="1"/>
</dbReference>
<evidence type="ECO:0000256" key="1">
    <source>
        <dbReference type="ARBA" id="ARBA00006921"/>
    </source>
</evidence>
<keyword evidence="2 6" id="KW-0812">Transmembrane</keyword>
<accession>A0AA88X065</accession>
<dbReference type="GO" id="GO:0005886">
    <property type="term" value="C:plasma membrane"/>
    <property type="evidence" value="ECO:0007669"/>
    <property type="project" value="TreeGrafter"/>
</dbReference>
<evidence type="ECO:0000256" key="6">
    <source>
        <dbReference type="RuleBase" id="RU367022"/>
    </source>
</evidence>
<keyword evidence="6" id="KW-0186">Copper</keyword>
<dbReference type="AlphaFoldDB" id="A0AA88X065"/>
<evidence type="ECO:0000313" key="7">
    <source>
        <dbReference type="EMBL" id="KAK3037491.1"/>
    </source>
</evidence>
<feature type="transmembrane region" description="Helical" evidence="6">
    <location>
        <begin position="98"/>
        <end position="116"/>
    </location>
</feature>
<dbReference type="Proteomes" id="UP001188597">
    <property type="component" value="Unassembled WGS sequence"/>
</dbReference>
<evidence type="ECO:0000256" key="5">
    <source>
        <dbReference type="ARBA" id="ARBA00023136"/>
    </source>
</evidence>
<feature type="transmembrane region" description="Helical" evidence="6">
    <location>
        <begin position="71"/>
        <end position="92"/>
    </location>
</feature>